<dbReference type="Proteomes" id="UP000000437">
    <property type="component" value="Chromosome 24"/>
</dbReference>
<organism evidence="3">
    <name type="scientific">Danio rerio</name>
    <name type="common">Zebrafish</name>
    <name type="synonym">Brachydanio rerio</name>
    <dbReference type="NCBI Taxonomy" id="7955"/>
    <lineage>
        <taxon>Eukaryota</taxon>
        <taxon>Metazoa</taxon>
        <taxon>Chordata</taxon>
        <taxon>Craniata</taxon>
        <taxon>Vertebrata</taxon>
        <taxon>Euteleostomi</taxon>
        <taxon>Actinopterygii</taxon>
        <taxon>Neopterygii</taxon>
        <taxon>Teleostei</taxon>
        <taxon>Ostariophysi</taxon>
        <taxon>Cypriniformes</taxon>
        <taxon>Danionidae</taxon>
        <taxon>Danioninae</taxon>
        <taxon>Danio</taxon>
    </lineage>
</organism>
<reference evidence="6" key="3">
    <citation type="journal article" date="2015" name="Dev. Comp. Immunol.">
        <title>Md1 and Rp105 regulate innate immunity and viral resistance in zebrafish.</title>
        <authorList>
            <person name="Candel S."/>
            <person name="Sepulcre M.P."/>
            <person name="Espin-Palazon R."/>
            <person name="Tyrkalska S.D."/>
            <person name="de Oliveira S."/>
            <person name="Meseguer J."/>
            <person name="Mulero V."/>
        </authorList>
    </citation>
    <scope>NUCLEOTIDE SEQUENCE</scope>
</reference>
<sequence length="166" mass="18965">MKTYFNMLLFLILGLVQMDRAHSQDPQWPLHTICNSNKLTVTYRSCVISDPLQDVGVSFLPCPNKLTDPTTVRIAFILRQSITEFYSSIKLFLNGLHVWGVDEPLCLPQFPRFTFCGSRRGEMITFEMLIKSKVDLPLKGDFNLMVHGINQDGFQIACVNATLSFW</sequence>
<dbReference type="GO" id="GO:0009615">
    <property type="term" value="P:response to virus"/>
    <property type="evidence" value="ECO:0000315"/>
    <property type="project" value="ZFIN"/>
</dbReference>
<dbReference type="EMBL" id="CR753884">
    <property type="status" value="NOT_ANNOTATED_CDS"/>
    <property type="molecule type" value="Genomic_DNA"/>
</dbReference>
<dbReference type="GO" id="GO:0007399">
    <property type="term" value="P:nervous system development"/>
    <property type="evidence" value="ECO:0007669"/>
    <property type="project" value="UniProtKB-ARBA"/>
</dbReference>
<accession>A0A0A8P3N1</accession>
<dbReference type="ExpressionAtlas" id="A0A0A8P3N1">
    <property type="expression patterns" value="differential"/>
</dbReference>
<dbReference type="Bgee" id="ENSDARG00000090649">
    <property type="expression patterns" value="Expressed in spleen and 11 other cell types or tissues"/>
</dbReference>
<dbReference type="AlphaFoldDB" id="A0A0A8P3N1"/>
<dbReference type="GO" id="GO:0051607">
    <property type="term" value="P:defense response to virus"/>
    <property type="evidence" value="ECO:0000315"/>
    <property type="project" value="ZFIN"/>
</dbReference>
<dbReference type="PaxDb" id="7955-ENSDARP00000108717"/>
<dbReference type="GeneTree" id="ENSGT00390000018605"/>
<dbReference type="SMR" id="A0A0A8P3N1"/>
<dbReference type="CTD" id="9450"/>
<feature type="signal peptide" evidence="1">
    <location>
        <begin position="1"/>
        <end position="23"/>
    </location>
</feature>
<dbReference type="GO" id="GO:0045087">
    <property type="term" value="P:innate immune response"/>
    <property type="evidence" value="ECO:0000315"/>
    <property type="project" value="ZFIN"/>
</dbReference>
<gene>
    <name evidence="3 4 6 7" type="primary">ly86</name>
    <name evidence="6" type="synonym">ly86_tv1</name>
    <name evidence="6" type="synonym">ly86_tv2</name>
</gene>
<reference evidence="4 5" key="1">
    <citation type="journal article" date="2013" name="Nature">
        <title>The zebrafish reference genome sequence and its relationship to the human genome.</title>
        <authorList>
            <consortium name="Genome Reference Consortium Zebrafish"/>
            <person name="Howe K."/>
            <person name="Clark M.D."/>
            <person name="Torroja C.F."/>
            <person name="Torrance J."/>
            <person name="Berthelot C."/>
            <person name="Muffato M."/>
            <person name="Collins J.E."/>
            <person name="Humphray S."/>
            <person name="McLaren K."/>
            <person name="Matthews L."/>
            <person name="McLaren S."/>
            <person name="Sealy I."/>
            <person name="Caccamo M."/>
            <person name="Churcher C."/>
            <person name="Scott C."/>
            <person name="Barrett J.C."/>
            <person name="Koch R."/>
            <person name="Rauch G.J."/>
            <person name="White S."/>
            <person name="Chow W."/>
            <person name="Kilian B."/>
            <person name="Quintais L.T."/>
            <person name="Guerra-Assuncao J.A."/>
            <person name="Zhou Y."/>
            <person name="Gu Y."/>
            <person name="Yen J."/>
            <person name="Vogel J.H."/>
            <person name="Eyre T."/>
            <person name="Redmond S."/>
            <person name="Banerjee R."/>
            <person name="Chi J."/>
            <person name="Fu B."/>
            <person name="Langley E."/>
            <person name="Maguire S.F."/>
            <person name="Laird G.K."/>
            <person name="Lloyd D."/>
            <person name="Kenyon E."/>
            <person name="Donaldson S."/>
            <person name="Sehra H."/>
            <person name="Almeida-King J."/>
            <person name="Loveland J."/>
            <person name="Trevanion S."/>
            <person name="Jones M."/>
            <person name="Quail M."/>
            <person name="Willey D."/>
            <person name="Hunt A."/>
            <person name="Burton J."/>
            <person name="Sims S."/>
            <person name="McLay K."/>
            <person name="Plumb B."/>
            <person name="Davis J."/>
            <person name="Clee C."/>
            <person name="Oliver K."/>
            <person name="Clark R."/>
            <person name="Riddle C."/>
            <person name="Elliot D."/>
            <person name="Eliott D."/>
            <person name="Threadgold G."/>
            <person name="Harden G."/>
            <person name="Ware D."/>
            <person name="Begum S."/>
            <person name="Mortimore B."/>
            <person name="Mortimer B."/>
            <person name="Kerry G."/>
            <person name="Heath P."/>
            <person name="Phillimore B."/>
            <person name="Tracey A."/>
            <person name="Corby N."/>
            <person name="Dunn M."/>
            <person name="Johnson C."/>
            <person name="Wood J."/>
            <person name="Clark S."/>
            <person name="Pelan S."/>
            <person name="Griffiths G."/>
            <person name="Smith M."/>
            <person name="Glithero R."/>
            <person name="Howden P."/>
            <person name="Barker N."/>
            <person name="Lloyd C."/>
            <person name="Stevens C."/>
            <person name="Harley J."/>
            <person name="Holt K."/>
            <person name="Panagiotidis G."/>
            <person name="Lovell J."/>
            <person name="Beasley H."/>
            <person name="Henderson C."/>
            <person name="Gordon D."/>
            <person name="Auger K."/>
            <person name="Wright D."/>
            <person name="Collins J."/>
            <person name="Raisen C."/>
            <person name="Dyer L."/>
            <person name="Leung K."/>
            <person name="Robertson L."/>
            <person name="Ambridge K."/>
            <person name="Leongamornlert D."/>
            <person name="McGuire S."/>
            <person name="Gilderthorp R."/>
            <person name="Griffiths C."/>
            <person name="Manthravadi D."/>
            <person name="Nichol S."/>
            <person name="Barker G."/>
            <person name="Whitehead S."/>
            <person name="Kay M."/>
            <person name="Brown J."/>
            <person name="Murnane C."/>
            <person name="Gray E."/>
            <person name="Humphries M."/>
            <person name="Sycamore N."/>
            <person name="Barker D."/>
            <person name="Saunders D."/>
            <person name="Wallis J."/>
            <person name="Babbage A."/>
            <person name="Hammond S."/>
            <person name="Mashreghi-Mohammadi M."/>
            <person name="Barr L."/>
            <person name="Martin S."/>
            <person name="Wray P."/>
            <person name="Ellington A."/>
            <person name="Matthews N."/>
            <person name="Ellwood M."/>
            <person name="Woodmansey R."/>
            <person name="Clark G."/>
            <person name="Cooper J."/>
            <person name="Cooper J."/>
            <person name="Tromans A."/>
            <person name="Grafham D."/>
            <person name="Skuce C."/>
            <person name="Pandian R."/>
            <person name="Andrews R."/>
            <person name="Harrison E."/>
            <person name="Kimberley A."/>
            <person name="Garnett J."/>
            <person name="Fosker N."/>
            <person name="Hall R."/>
            <person name="Garner P."/>
            <person name="Kelly D."/>
            <person name="Bird C."/>
            <person name="Palmer S."/>
            <person name="Gehring I."/>
            <person name="Berger A."/>
            <person name="Dooley C.M."/>
            <person name="Ersan-Urun Z."/>
            <person name="Eser C."/>
            <person name="Geiger H."/>
            <person name="Geisler M."/>
            <person name="Karotki L."/>
            <person name="Kirn A."/>
            <person name="Konantz J."/>
            <person name="Konantz M."/>
            <person name="Oberlander M."/>
            <person name="Rudolph-Geiger S."/>
            <person name="Teucke M."/>
            <person name="Lanz C."/>
            <person name="Raddatz G."/>
            <person name="Osoegawa K."/>
            <person name="Zhu B."/>
            <person name="Rapp A."/>
            <person name="Widaa S."/>
            <person name="Langford C."/>
            <person name="Yang F."/>
            <person name="Schuster S.C."/>
            <person name="Carter N.P."/>
            <person name="Harrow J."/>
            <person name="Ning Z."/>
            <person name="Herrero J."/>
            <person name="Searle S.M."/>
            <person name="Enright A."/>
            <person name="Geisler R."/>
            <person name="Plasterk R.H."/>
            <person name="Lee C."/>
            <person name="Westerfield M."/>
            <person name="de Jong P.J."/>
            <person name="Zon L.I."/>
            <person name="Postlethwait J.H."/>
            <person name="Nusslein-Volhard C."/>
            <person name="Hubbard T.J."/>
            <person name="Roest Crollius H."/>
            <person name="Rogers J."/>
            <person name="Stemple D.L."/>
        </authorList>
    </citation>
    <scope>NUCLEOTIDE SEQUENCE [LARGE SCALE GENOMIC DNA]</scope>
    <source>
        <strain evidence="4">Tuebingen</strain>
    </source>
</reference>
<dbReference type="GeneID" id="101886351"/>
<dbReference type="RefSeq" id="NP_001297417.1">
    <property type="nucleotide sequence ID" value="NM_001310488.1"/>
</dbReference>
<accession>A0A8M1P7W3</accession>
<evidence type="ECO:0000313" key="7">
    <source>
        <dbReference type="ZFIN" id="ZDB-GENE-150709-1"/>
    </source>
</evidence>
<dbReference type="Gene3D" id="2.60.40.770">
    <property type="match status" value="1"/>
</dbReference>
<dbReference type="GO" id="GO:0031666">
    <property type="term" value="P:positive regulation of lipopolysaccharide-mediated signaling pathway"/>
    <property type="evidence" value="ECO:0000318"/>
    <property type="project" value="GO_Central"/>
</dbReference>
<evidence type="ECO:0000313" key="3">
    <source>
        <dbReference type="EMBL" id="CEG62651.1"/>
    </source>
</evidence>
<feature type="chain" id="PRO_5035035604" evidence="1 6">
    <location>
        <begin position="24"/>
        <end position="166"/>
    </location>
</feature>
<reference evidence="6" key="4">
    <citation type="journal article" date="2016" name="J. Immunol.">
        <title>Identification of Evolutionarily Conserved Md1 Splice Variants That Regulate Innate Immunity through Differential Induction of NF-small ka, CyrillicB.</title>
        <authorList>
            <person name="Candel S."/>
            <person name="Tyrkalska S.D."/>
            <person name="Garcia-Moreno D."/>
            <person name="Meseguer J."/>
            <person name="Mulero V."/>
        </authorList>
    </citation>
    <scope>NUCLEOTIDE SEQUENCE</scope>
</reference>
<keyword evidence="5" id="KW-1185">Reference proteome</keyword>
<dbReference type="InterPro" id="IPR003172">
    <property type="entry name" value="ML_dom"/>
</dbReference>
<dbReference type="EMBL" id="LN624113">
    <property type="protein sequence ID" value="CEG62651.1"/>
    <property type="molecule type" value="mRNA"/>
</dbReference>
<proteinExistence type="evidence at transcript level"/>
<dbReference type="OrthoDB" id="9889383at2759"/>
<dbReference type="InterPro" id="IPR014756">
    <property type="entry name" value="Ig_E-set"/>
</dbReference>
<evidence type="ECO:0000313" key="6">
    <source>
        <dbReference type="RefSeq" id="NP_001297417.1"/>
    </source>
</evidence>
<dbReference type="Ensembl" id="ENSDART00000189051.1">
    <property type="protein sequence ID" value="ENSDARP00000157223.1"/>
    <property type="gene ID" value="ENSDARG00000090649.3"/>
</dbReference>
<dbReference type="STRING" id="7955.ENSDARP00000157223"/>
<evidence type="ECO:0000313" key="4">
    <source>
        <dbReference type="Ensembl" id="ENSDARP00000157223"/>
    </source>
</evidence>
<dbReference type="SMART" id="SM00737">
    <property type="entry name" value="ML"/>
    <property type="match status" value="1"/>
</dbReference>
<evidence type="ECO:0000256" key="1">
    <source>
        <dbReference type="SAM" id="SignalP"/>
    </source>
</evidence>
<reference evidence="3" key="2">
    <citation type="submission" date="2014-10" db="EMBL/GenBank/DDBJ databases">
        <title>Md1 and Rp105 play nonredundant, key roles in mediating antiviral responses and viral clearance in zebrafish.</title>
        <authorList>
            <person name="Candel S."/>
            <person name="Tyrkalska S.D."/>
            <person name="De Oliveira S."/>
            <person name="Espin-Palazon R."/>
            <person name="Meseguer J."/>
            <person name="Sepulcre M.P."/>
            <person name="Mulero V."/>
        </authorList>
    </citation>
    <scope>NUCLEOTIDE SEQUENCE</scope>
    <source>
        <tissue evidence="3">Head kidney</tissue>
    </source>
</reference>
<dbReference type="ZFIN" id="ZDB-GENE-150709-1">
    <property type="gene designation" value="ly86"/>
</dbReference>
<dbReference type="PANTHER" id="PTHR20838:SF0">
    <property type="entry name" value="LYMPHOCYTE ANTIGEN 86"/>
    <property type="match status" value="1"/>
</dbReference>
<dbReference type="AGR" id="ZFIN:ZDB-GENE-150709-1"/>
<dbReference type="InterPro" id="IPR039945">
    <property type="entry name" value="LY86"/>
</dbReference>
<dbReference type="PANTHER" id="PTHR20838">
    <property type="entry name" value="LYMPHOCYTE ANTIGEN 86"/>
    <property type="match status" value="1"/>
</dbReference>
<keyword evidence="1 6" id="KW-0732">Signal</keyword>
<feature type="domain" description="MD-2-related lipid-recognition" evidence="2">
    <location>
        <begin position="43"/>
        <end position="163"/>
    </location>
</feature>
<name>A0A0A8P3N1_DANRE</name>
<evidence type="ECO:0000259" key="2">
    <source>
        <dbReference type="SMART" id="SM00737"/>
    </source>
</evidence>
<evidence type="ECO:0000313" key="5">
    <source>
        <dbReference type="Proteomes" id="UP000000437"/>
    </source>
</evidence>
<reference evidence="6" key="6">
    <citation type="submission" date="2025-04" db="UniProtKB">
        <authorList>
            <consortium name="RefSeq"/>
        </authorList>
    </citation>
    <scope>IDENTIFICATION</scope>
</reference>
<dbReference type="OMA" id="NYSYPIC"/>
<dbReference type="SUPFAM" id="SSF81296">
    <property type="entry name" value="E set domains"/>
    <property type="match status" value="1"/>
</dbReference>
<dbReference type="FunFam" id="2.60.40.770:FF:000021">
    <property type="entry name" value="Lymphocyte antigen 86"/>
    <property type="match status" value="1"/>
</dbReference>
<reference evidence="4" key="5">
    <citation type="submission" date="2018-04" db="UniProtKB">
        <authorList>
            <consortium name="Ensembl"/>
        </authorList>
    </citation>
    <scope>IDENTIFICATION</scope>
    <source>
        <strain evidence="4">Tuebingen</strain>
    </source>
</reference>
<protein>
    <submittedName>
        <fullName evidence="3 4 6">Lymphocyte antigen 86</fullName>
    </submittedName>
</protein>
<dbReference type="KEGG" id="dre:101886351"/>